<dbReference type="Gene3D" id="1.10.357.10">
    <property type="entry name" value="Tetracycline Repressor, domain 2"/>
    <property type="match status" value="1"/>
</dbReference>
<dbReference type="AlphaFoldDB" id="A0A7X6LV38"/>
<reference evidence="4 5" key="1">
    <citation type="submission" date="2020-04" db="EMBL/GenBank/DDBJ databases">
        <title>MicrobeNet Type strains.</title>
        <authorList>
            <person name="Nicholson A.C."/>
        </authorList>
    </citation>
    <scope>NUCLEOTIDE SEQUENCE [LARGE SCALE GENOMIC DNA]</scope>
    <source>
        <strain evidence="4 5">DSM 44445</strain>
    </source>
</reference>
<sequence length="190" mass="20792">MPTSPTRTARSAQDTRAAVHRAATDLFSRHGYTATGVRDIAARAGVDPALVIRYFGSKEKLFLDTMTMRDAFAPIADEPADRFGAALVGFLVDRVRDESGNTHVFTALLRASDLPAVRDRLRQQISEMVDRVLAPRLRGPELALRSRLIGAQVTGLLTALCVLDDPVLTAAPREQLVEHYGRAIQELVDS</sequence>
<dbReference type="RefSeq" id="WP_040720658.1">
    <property type="nucleotide sequence ID" value="NZ_CAWPHS010000012.1"/>
</dbReference>
<dbReference type="InterPro" id="IPR036271">
    <property type="entry name" value="Tet_transcr_reg_TetR-rel_C_sf"/>
</dbReference>
<dbReference type="InterPro" id="IPR041678">
    <property type="entry name" value="TetR_C_16"/>
</dbReference>
<evidence type="ECO:0000313" key="5">
    <source>
        <dbReference type="Proteomes" id="UP000523447"/>
    </source>
</evidence>
<feature type="DNA-binding region" description="H-T-H motif" evidence="2">
    <location>
        <begin position="36"/>
        <end position="55"/>
    </location>
</feature>
<dbReference type="PROSITE" id="PS50977">
    <property type="entry name" value="HTH_TETR_2"/>
    <property type="match status" value="1"/>
</dbReference>
<dbReference type="Pfam" id="PF00440">
    <property type="entry name" value="TetR_N"/>
    <property type="match status" value="1"/>
</dbReference>
<dbReference type="GO" id="GO:0000976">
    <property type="term" value="F:transcription cis-regulatory region binding"/>
    <property type="evidence" value="ECO:0007669"/>
    <property type="project" value="TreeGrafter"/>
</dbReference>
<evidence type="ECO:0000256" key="2">
    <source>
        <dbReference type="PROSITE-ProRule" id="PRU00335"/>
    </source>
</evidence>
<proteinExistence type="predicted"/>
<dbReference type="PANTHER" id="PTHR30055:SF235">
    <property type="entry name" value="TRANSCRIPTIONAL REGULATORY PROTEIN"/>
    <property type="match status" value="1"/>
</dbReference>
<dbReference type="InterPro" id="IPR009057">
    <property type="entry name" value="Homeodomain-like_sf"/>
</dbReference>
<dbReference type="SUPFAM" id="SSF46689">
    <property type="entry name" value="Homeodomain-like"/>
    <property type="match status" value="1"/>
</dbReference>
<dbReference type="GO" id="GO:0003700">
    <property type="term" value="F:DNA-binding transcription factor activity"/>
    <property type="evidence" value="ECO:0007669"/>
    <property type="project" value="TreeGrafter"/>
</dbReference>
<organism evidence="4 5">
    <name type="scientific">Nocardia veterana</name>
    <dbReference type="NCBI Taxonomy" id="132249"/>
    <lineage>
        <taxon>Bacteria</taxon>
        <taxon>Bacillati</taxon>
        <taxon>Actinomycetota</taxon>
        <taxon>Actinomycetes</taxon>
        <taxon>Mycobacteriales</taxon>
        <taxon>Nocardiaceae</taxon>
        <taxon>Nocardia</taxon>
    </lineage>
</organism>
<accession>A0A7X6LV38</accession>
<dbReference type="PRINTS" id="PR00455">
    <property type="entry name" value="HTHTETR"/>
</dbReference>
<evidence type="ECO:0000259" key="3">
    <source>
        <dbReference type="PROSITE" id="PS50977"/>
    </source>
</evidence>
<dbReference type="InterPro" id="IPR050109">
    <property type="entry name" value="HTH-type_TetR-like_transc_reg"/>
</dbReference>
<dbReference type="Pfam" id="PF17920">
    <property type="entry name" value="TetR_C_16"/>
    <property type="match status" value="1"/>
</dbReference>
<feature type="domain" description="HTH tetR-type" evidence="3">
    <location>
        <begin position="13"/>
        <end position="73"/>
    </location>
</feature>
<evidence type="ECO:0000313" key="4">
    <source>
        <dbReference type="EMBL" id="NKY84644.1"/>
    </source>
</evidence>
<dbReference type="InterPro" id="IPR001647">
    <property type="entry name" value="HTH_TetR"/>
</dbReference>
<evidence type="ECO:0000256" key="1">
    <source>
        <dbReference type="ARBA" id="ARBA00023125"/>
    </source>
</evidence>
<keyword evidence="5" id="KW-1185">Reference proteome</keyword>
<dbReference type="Proteomes" id="UP000523447">
    <property type="component" value="Unassembled WGS sequence"/>
</dbReference>
<protein>
    <submittedName>
        <fullName evidence="4">TetR/AcrR family transcriptional regulator</fullName>
    </submittedName>
</protein>
<dbReference type="PANTHER" id="PTHR30055">
    <property type="entry name" value="HTH-TYPE TRANSCRIPTIONAL REGULATOR RUTR"/>
    <property type="match status" value="1"/>
</dbReference>
<keyword evidence="1 2" id="KW-0238">DNA-binding</keyword>
<name>A0A7X6LV38_9NOCA</name>
<comment type="caution">
    <text evidence="4">The sequence shown here is derived from an EMBL/GenBank/DDBJ whole genome shotgun (WGS) entry which is preliminary data.</text>
</comment>
<gene>
    <name evidence="4" type="ORF">HGA07_03260</name>
</gene>
<dbReference type="SUPFAM" id="SSF48498">
    <property type="entry name" value="Tetracyclin repressor-like, C-terminal domain"/>
    <property type="match status" value="1"/>
</dbReference>
<dbReference type="EMBL" id="JAAXPE010000002">
    <property type="protein sequence ID" value="NKY84644.1"/>
    <property type="molecule type" value="Genomic_DNA"/>
</dbReference>